<dbReference type="FunFam" id="2.10.70.10:FF:000003">
    <property type="entry name" value="Versican core protein"/>
    <property type="match status" value="1"/>
</dbReference>
<feature type="domain" description="Link" evidence="30">
    <location>
        <begin position="186"/>
        <end position="281"/>
    </location>
</feature>
<feature type="disulfide bond" evidence="24">
    <location>
        <begin position="232"/>
        <end position="253"/>
    </location>
</feature>
<dbReference type="PROSITE" id="PS01186">
    <property type="entry name" value="EGF_2"/>
    <property type="match status" value="1"/>
</dbReference>
<evidence type="ECO:0000256" key="20">
    <source>
        <dbReference type="ARBA" id="ARBA00044263"/>
    </source>
</evidence>
<dbReference type="InterPro" id="IPR050691">
    <property type="entry name" value="Hyaluronan_bind_Proteoglycan"/>
</dbReference>
<dbReference type="GO" id="GO:0002052">
    <property type="term" value="P:positive regulation of neuroblast proliferation"/>
    <property type="evidence" value="ECO:0007669"/>
    <property type="project" value="TreeGrafter"/>
</dbReference>
<reference evidence="32" key="1">
    <citation type="submission" date="2024-04" db="EMBL/GenBank/DDBJ databases">
        <title>Salinicola lusitanus LLJ914,a marine bacterium isolated from the Okinawa Trough.</title>
        <authorList>
            <person name="Li J."/>
        </authorList>
    </citation>
    <scope>NUCLEOTIDE SEQUENCE [LARGE SCALE GENOMIC DNA]</scope>
</reference>
<dbReference type="InterPro" id="IPR035976">
    <property type="entry name" value="Sushi/SCR/CCP_sf"/>
</dbReference>
<dbReference type="GO" id="GO:0001501">
    <property type="term" value="P:skeletal system development"/>
    <property type="evidence" value="ECO:0007669"/>
    <property type="project" value="TreeGrafter"/>
</dbReference>
<dbReference type="PROSITE" id="PS01187">
    <property type="entry name" value="EGF_CA"/>
    <property type="match status" value="1"/>
</dbReference>
<dbReference type="PROSITE" id="PS50963">
    <property type="entry name" value="LINK_2"/>
    <property type="match status" value="1"/>
</dbReference>
<evidence type="ECO:0000256" key="19">
    <source>
        <dbReference type="ARBA" id="ARBA00044230"/>
    </source>
</evidence>
<dbReference type="GO" id="GO:0005615">
    <property type="term" value="C:extracellular space"/>
    <property type="evidence" value="ECO:0007669"/>
    <property type="project" value="TreeGrafter"/>
</dbReference>
<dbReference type="InterPro" id="IPR000436">
    <property type="entry name" value="Sushi_SCR_CCP_dom"/>
</dbReference>
<dbReference type="Pfam" id="PF00059">
    <property type="entry name" value="Lectin_C"/>
    <property type="match status" value="1"/>
</dbReference>
<evidence type="ECO:0000256" key="13">
    <source>
        <dbReference type="ARBA" id="ARBA00023180"/>
    </source>
</evidence>
<comment type="function">
    <text evidence="17">May play a role in intercellular signaling and in connecting cells with the extracellular matrix. May take part in the regulation of cell motility, growth and differentiation. Binds hyaluronic acid.</text>
</comment>
<keyword evidence="4" id="KW-0272">Extracellular matrix</keyword>
<dbReference type="PROSITE" id="PS01241">
    <property type="entry name" value="LINK_1"/>
    <property type="match status" value="1"/>
</dbReference>
<dbReference type="SMART" id="SM00181">
    <property type="entry name" value="EGF"/>
    <property type="match status" value="2"/>
</dbReference>
<evidence type="ECO:0000256" key="14">
    <source>
        <dbReference type="ARBA" id="ARBA00023273"/>
    </source>
</evidence>
<evidence type="ECO:0000256" key="18">
    <source>
        <dbReference type="ARBA" id="ARBA00044099"/>
    </source>
</evidence>
<keyword evidence="12 22" id="KW-1015">Disulfide bond</keyword>
<dbReference type="PROSITE" id="PS00010">
    <property type="entry name" value="ASX_HYDROXYL"/>
    <property type="match status" value="1"/>
</dbReference>
<evidence type="ECO:0000256" key="5">
    <source>
        <dbReference type="ARBA" id="ARBA00022536"/>
    </source>
</evidence>
<evidence type="ECO:0000256" key="2">
    <source>
        <dbReference type="ARBA" id="ARBA00004593"/>
    </source>
</evidence>
<evidence type="ECO:0000259" key="29">
    <source>
        <dbReference type="PROSITE" id="PS50923"/>
    </source>
</evidence>
<dbReference type="SMART" id="SM00179">
    <property type="entry name" value="EGF_CA"/>
    <property type="match status" value="2"/>
</dbReference>
<dbReference type="CDD" id="cd03517">
    <property type="entry name" value="Link_domain_CSPGs_modules_1_3"/>
    <property type="match status" value="1"/>
</dbReference>
<evidence type="ECO:0000256" key="10">
    <source>
        <dbReference type="ARBA" id="ARBA00022837"/>
    </source>
</evidence>
<feature type="compositionally biased region" description="Polar residues" evidence="25">
    <location>
        <begin position="866"/>
        <end position="890"/>
    </location>
</feature>
<dbReference type="GO" id="GO:0045202">
    <property type="term" value="C:synapse"/>
    <property type="evidence" value="ECO:0007669"/>
    <property type="project" value="TreeGrafter"/>
</dbReference>
<keyword evidence="8" id="KW-0430">Lectin</keyword>
<dbReference type="SUPFAM" id="SSF57196">
    <property type="entry name" value="EGF/Laminin"/>
    <property type="match status" value="1"/>
</dbReference>
<feature type="region of interest" description="Disordered" evidence="25">
    <location>
        <begin position="393"/>
        <end position="442"/>
    </location>
</feature>
<evidence type="ECO:0000256" key="25">
    <source>
        <dbReference type="SAM" id="MobiDB-lite"/>
    </source>
</evidence>
<evidence type="ECO:0000256" key="6">
    <source>
        <dbReference type="ARBA" id="ARBA00022659"/>
    </source>
</evidence>
<evidence type="ECO:0000256" key="7">
    <source>
        <dbReference type="ARBA" id="ARBA00022729"/>
    </source>
</evidence>
<evidence type="ECO:0000256" key="17">
    <source>
        <dbReference type="ARBA" id="ARBA00043896"/>
    </source>
</evidence>
<accession>A0AAW0NCM8</accession>
<evidence type="ECO:0000259" key="30">
    <source>
        <dbReference type="PROSITE" id="PS50963"/>
    </source>
</evidence>
<feature type="disulfide bond" evidence="22">
    <location>
        <begin position="1077"/>
        <end position="1086"/>
    </location>
</feature>
<keyword evidence="5 22" id="KW-0245">EGF-like domain</keyword>
<evidence type="ECO:0000256" key="16">
    <source>
        <dbReference type="ARBA" id="ARBA00023319"/>
    </source>
</evidence>
<dbReference type="SUPFAM" id="SSF56436">
    <property type="entry name" value="C-type lectin-like"/>
    <property type="match status" value="2"/>
</dbReference>
<evidence type="ECO:0000313" key="31">
    <source>
        <dbReference type="EMBL" id="KAK7895296.1"/>
    </source>
</evidence>
<dbReference type="SMART" id="SM00406">
    <property type="entry name" value="IGv"/>
    <property type="match status" value="1"/>
</dbReference>
<dbReference type="CDD" id="cd00033">
    <property type="entry name" value="CCP"/>
    <property type="match status" value="1"/>
</dbReference>
<dbReference type="InterPro" id="IPR018378">
    <property type="entry name" value="C-type_lectin_CS"/>
</dbReference>
<dbReference type="InterPro" id="IPR036179">
    <property type="entry name" value="Ig-like_dom_sf"/>
</dbReference>
<dbReference type="SUPFAM" id="SSF48726">
    <property type="entry name" value="Immunoglobulin"/>
    <property type="match status" value="1"/>
</dbReference>
<evidence type="ECO:0000256" key="4">
    <source>
        <dbReference type="ARBA" id="ARBA00022530"/>
    </source>
</evidence>
<dbReference type="FunFam" id="3.10.100.10:FF:000002">
    <property type="entry name" value="Hyaluronan proteoglycan link protein 1"/>
    <property type="match status" value="1"/>
</dbReference>
<evidence type="ECO:0000256" key="21">
    <source>
        <dbReference type="ARBA" id="ARBA00044266"/>
    </source>
</evidence>
<feature type="disulfide bond" evidence="23">
    <location>
        <begin position="1249"/>
        <end position="1276"/>
    </location>
</feature>
<dbReference type="PROSITE" id="PS00022">
    <property type="entry name" value="EGF_1"/>
    <property type="match status" value="2"/>
</dbReference>
<dbReference type="PRINTS" id="PR01265">
    <property type="entry name" value="LINKMODULE"/>
</dbReference>
<keyword evidence="16" id="KW-0393">Immunoglobulin domain</keyword>
<evidence type="ECO:0000256" key="1">
    <source>
        <dbReference type="ARBA" id="ARBA00004504"/>
    </source>
</evidence>
<keyword evidence="10" id="KW-0106">Calcium</keyword>
<feature type="compositionally biased region" description="Acidic residues" evidence="25">
    <location>
        <begin position="773"/>
        <end position="785"/>
    </location>
</feature>
<dbReference type="SMART" id="SM00445">
    <property type="entry name" value="LINK"/>
    <property type="match status" value="1"/>
</dbReference>
<feature type="domain" description="C-type lectin" evidence="27">
    <location>
        <begin position="1100"/>
        <end position="1214"/>
    </location>
</feature>
<evidence type="ECO:0000259" key="28">
    <source>
        <dbReference type="PROSITE" id="PS50835"/>
    </source>
</evidence>
<dbReference type="GO" id="GO:0030246">
    <property type="term" value="F:carbohydrate binding"/>
    <property type="evidence" value="ECO:0007669"/>
    <property type="project" value="UniProtKB-KW"/>
</dbReference>
<evidence type="ECO:0000313" key="32">
    <source>
        <dbReference type="Proteomes" id="UP001460270"/>
    </source>
</evidence>
<feature type="compositionally biased region" description="Polar residues" evidence="25">
    <location>
        <begin position="295"/>
        <end position="349"/>
    </location>
</feature>
<dbReference type="GO" id="GO:0033165">
    <property type="term" value="C:interphotoreceptor matrix"/>
    <property type="evidence" value="ECO:0007669"/>
    <property type="project" value="UniProtKB-SubCell"/>
</dbReference>
<dbReference type="InterPro" id="IPR018097">
    <property type="entry name" value="EGF_Ca-bd_CS"/>
</dbReference>
<dbReference type="InterPro" id="IPR001304">
    <property type="entry name" value="C-type_lectin-like"/>
</dbReference>
<comment type="caution">
    <text evidence="31">The sequence shown here is derived from an EMBL/GenBank/DDBJ whole genome shotgun (WGS) entry which is preliminary data.</text>
</comment>
<dbReference type="Proteomes" id="UP001460270">
    <property type="component" value="Unassembled WGS sequence"/>
</dbReference>
<feature type="disulfide bond" evidence="22">
    <location>
        <begin position="1039"/>
        <end position="1048"/>
    </location>
</feature>
<dbReference type="PROSITE" id="PS50041">
    <property type="entry name" value="C_TYPE_LECTIN_2"/>
    <property type="match status" value="1"/>
</dbReference>
<feature type="region of interest" description="Disordered" evidence="25">
    <location>
        <begin position="289"/>
        <end position="351"/>
    </location>
</feature>
<dbReference type="CDD" id="cd00054">
    <property type="entry name" value="EGF_CA"/>
    <property type="match status" value="2"/>
</dbReference>
<dbReference type="SUPFAM" id="SSF57535">
    <property type="entry name" value="Complement control module/SCR domain"/>
    <property type="match status" value="1"/>
</dbReference>
<keyword evidence="13" id="KW-0325">Glycoprotein</keyword>
<dbReference type="PROSITE" id="PS50923">
    <property type="entry name" value="SUSHI"/>
    <property type="match status" value="1"/>
</dbReference>
<evidence type="ECO:0000256" key="9">
    <source>
        <dbReference type="ARBA" id="ARBA00022737"/>
    </source>
</evidence>
<feature type="domain" description="Sushi" evidence="29">
    <location>
        <begin position="1218"/>
        <end position="1278"/>
    </location>
</feature>
<dbReference type="InterPro" id="IPR016187">
    <property type="entry name" value="CTDL_fold"/>
</dbReference>
<dbReference type="InterPro" id="IPR001881">
    <property type="entry name" value="EGF-like_Ca-bd_dom"/>
</dbReference>
<dbReference type="CDD" id="cd03588">
    <property type="entry name" value="CLECT_CSPGs"/>
    <property type="match status" value="1"/>
</dbReference>
<dbReference type="PROSITE" id="PS50835">
    <property type="entry name" value="IG_LIKE"/>
    <property type="match status" value="1"/>
</dbReference>
<organism evidence="31 32">
    <name type="scientific">Mugilogobius chulae</name>
    <name type="common">yellowstripe goby</name>
    <dbReference type="NCBI Taxonomy" id="88201"/>
    <lineage>
        <taxon>Eukaryota</taxon>
        <taxon>Metazoa</taxon>
        <taxon>Chordata</taxon>
        <taxon>Craniata</taxon>
        <taxon>Vertebrata</taxon>
        <taxon>Euteleostomi</taxon>
        <taxon>Actinopterygii</taxon>
        <taxon>Neopterygii</taxon>
        <taxon>Teleostei</taxon>
        <taxon>Neoteleostei</taxon>
        <taxon>Acanthomorphata</taxon>
        <taxon>Gobiaria</taxon>
        <taxon>Gobiiformes</taxon>
        <taxon>Gobioidei</taxon>
        <taxon>Gobiidae</taxon>
        <taxon>Gobionellinae</taxon>
        <taxon>Mugilogobius</taxon>
    </lineage>
</organism>
<dbReference type="GO" id="GO:0007155">
    <property type="term" value="P:cell adhesion"/>
    <property type="evidence" value="ECO:0007669"/>
    <property type="project" value="InterPro"/>
</dbReference>
<dbReference type="GO" id="GO:0007417">
    <property type="term" value="P:central nervous system development"/>
    <property type="evidence" value="ECO:0007669"/>
    <property type="project" value="TreeGrafter"/>
</dbReference>
<name>A0AAW0NCM8_9GOBI</name>
<evidence type="ECO:0000259" key="26">
    <source>
        <dbReference type="PROSITE" id="PS50026"/>
    </source>
</evidence>
<keyword evidence="14" id="KW-0966">Cell projection</keyword>
<dbReference type="FunFam" id="2.10.25.10:FF:000012">
    <property type="entry name" value="Delta-like protein"/>
    <property type="match status" value="1"/>
</dbReference>
<evidence type="ECO:0000256" key="24">
    <source>
        <dbReference type="PROSITE-ProRule" id="PRU00323"/>
    </source>
</evidence>
<evidence type="ECO:0000256" key="22">
    <source>
        <dbReference type="PROSITE-ProRule" id="PRU00076"/>
    </source>
</evidence>
<dbReference type="PROSITE" id="PS00615">
    <property type="entry name" value="C_TYPE_LECTIN_1"/>
    <property type="match status" value="1"/>
</dbReference>
<dbReference type="SMART" id="SM00032">
    <property type="entry name" value="CCP"/>
    <property type="match status" value="1"/>
</dbReference>
<keyword evidence="11" id="KW-0654">Proteoglycan</keyword>
<dbReference type="InterPro" id="IPR013783">
    <property type="entry name" value="Ig-like_fold"/>
</dbReference>
<keyword evidence="7" id="KW-0732">Signal</keyword>
<feature type="domain" description="EGF-like" evidence="26">
    <location>
        <begin position="1051"/>
        <end position="1087"/>
    </location>
</feature>
<feature type="domain" description="Ig-like" evidence="28">
    <location>
        <begin position="34"/>
        <end position="184"/>
    </location>
</feature>
<evidence type="ECO:0000256" key="12">
    <source>
        <dbReference type="ARBA" id="ARBA00023157"/>
    </source>
</evidence>
<evidence type="ECO:0000256" key="3">
    <source>
        <dbReference type="ARBA" id="ARBA00022525"/>
    </source>
</evidence>
<evidence type="ECO:0000256" key="15">
    <source>
        <dbReference type="ARBA" id="ARBA00023290"/>
    </source>
</evidence>
<dbReference type="InterPro" id="IPR016186">
    <property type="entry name" value="C-type_lectin-like/link_sf"/>
</dbReference>
<dbReference type="InterPro" id="IPR000152">
    <property type="entry name" value="EGF-type_Asp/Asn_hydroxyl_site"/>
</dbReference>
<dbReference type="InterPro" id="IPR000538">
    <property type="entry name" value="Link_dom"/>
</dbReference>
<dbReference type="InterPro" id="IPR013106">
    <property type="entry name" value="Ig_V-set"/>
</dbReference>
<dbReference type="GO" id="GO:0005509">
    <property type="term" value="F:calcium ion binding"/>
    <property type="evidence" value="ECO:0007669"/>
    <property type="project" value="InterPro"/>
</dbReference>
<dbReference type="GO" id="GO:0072534">
    <property type="term" value="C:perineuronal net"/>
    <property type="evidence" value="ECO:0007669"/>
    <property type="project" value="TreeGrafter"/>
</dbReference>
<sequence length="1351" mass="147938">MTRAEGSVRNDASAFAALGAILKISDDVPHVNTPALFGVSVLRSSSADILSLFFRTLTSNGAKSSLTCQCITCRPHCASLPLLNNIRLPEHFNGQSSPQHRGSLRIKWTKLEDDGEKLVVVARGGEMKVGQEYMDRVKLPSSPLFNRDASLVIAKLRASDAGLYRCELMLDMDNIQGTVSLNITGVVFHYRAKTSRYSLDFPKAVEACLMAGAAIATPEQLSVAYEDGLDQCDAGWLSDQTVRYPIKVPRPGCAGDLMGKPGVRTYGVRDLSEKYDVYCFIDQLQAKVPEPTTPAPSTLPSNSEDFDRSTWTISTTAPANSERLQIQTNESEPMPHTATTHNPDYTTATPHLEFSHTSSHAAVHVTTAAFTDDYDIQDFENRTYLESVPIRGDVLPPLEVPPTPSSSSNSSHTELDNSPSGLREDPSSTSGEPVKESFLENRLIVTPTQVQDSSNPNMATEIPQMEVRGVTPEIVSSEVITTDPNVPVGSGDLGHPAVVFKEDVTTGQFEVSGSSAVDGESSGKPPIHVIIVNVHSQNQSVEDVLRFLNQPGGVDDGPLHLFPQIDVSQGSVDVEGLDVTDPFEASPLSLPSTISFLNGKHEVTFKPDIPEEARGDQFEIATPVQIEEGQKRDQDNVEAVTPFDYGTIEVHTKTDYDYSHSTGANPDGASQVLLERHDEFTSTLAYTAPPITSPGLLSSHVPSNGFSTYEDMEASGSRGTDDSSLEGSGSGVFPTAIASDVRTDETETGGVEVTTFLPDMTTTTSSIKIQTEEFEGSASGEDEASGQDGYSPDTHRFTTTLSPIFSTLQSKIDGHVTEMPLGQPAAVVTTESEASSKHFDREVELFDKNVISSLSSTAAPQEHSTHSPLVATSETRVTSTESDIQKQTPVPSLGSKYPVTSSTVTAKLDTSTPHSELIDKAFTENQTVTSTTVGSSMSPLYTFDSSTNSVPDWALVPDPNATPLPDNFSDYDREIAPPLESQPKNPAEAAALEEPEAVTYSSSVEASTVNLRDLLPCASSLCLNGGSCYKRSSEILCVCAPGYTGQHCETDVDECQSSPCLNGATCLDGVNSFTCLCLPSYAGELCERDTEVCGLGWQKFQSHCYKYFTHRRTWDSAERECRIHGGHLASILSHEEQLFVNRLGSDYQWIGLNDKMFERDFRWTDGRAMQYDHWRPNQPDSFFQSGEDCVVMIWHEGGQWNDVPCNYHLTFTCKKGTVSCGQPPVVKDARVFGALRPRYEINTLVRYHCNQGFIQRHTPTVRCRANGQWDVPKVTCITPATYHKALAVKHRNRESHQQPNKHFNHHIHLTKTHVKHSQEQQQNNYGIFQRIWNPFQQLLNKPQAESDHIEP</sequence>
<dbReference type="FunFam" id="2.10.25.10:FF:000006">
    <property type="entry name" value="Versican core protein-like isoform 1"/>
    <property type="match status" value="1"/>
</dbReference>
<dbReference type="Gene3D" id="2.10.25.10">
    <property type="entry name" value="Laminin"/>
    <property type="match status" value="2"/>
</dbReference>
<dbReference type="SMART" id="SM00034">
    <property type="entry name" value="CLECT"/>
    <property type="match status" value="1"/>
</dbReference>
<dbReference type="InterPro" id="IPR007110">
    <property type="entry name" value="Ig-like_dom"/>
</dbReference>
<dbReference type="PANTHER" id="PTHR22804:SF6">
    <property type="entry name" value="VERSICAN CORE PROTEIN"/>
    <property type="match status" value="1"/>
</dbReference>
<evidence type="ECO:0000259" key="27">
    <source>
        <dbReference type="PROSITE" id="PS50041"/>
    </source>
</evidence>
<comment type="subcellular location">
    <subcellularLocation>
        <location evidence="1">Cell projection</location>
        <location evidence="1">Cilium</location>
        <location evidence="1">Photoreceptor outer segment</location>
    </subcellularLocation>
    <subcellularLocation>
        <location evidence="2">Secreted</location>
        <location evidence="2">Extracellular space</location>
        <location evidence="2">Extracellular matrix</location>
        <location evidence="2">Interphotoreceptor matrix</location>
    </subcellularLocation>
</comment>
<dbReference type="EMBL" id="JBBPFD010000015">
    <property type="protein sequence ID" value="KAK7895296.1"/>
    <property type="molecule type" value="Genomic_DNA"/>
</dbReference>
<evidence type="ECO:0000256" key="23">
    <source>
        <dbReference type="PROSITE-ProRule" id="PRU00302"/>
    </source>
</evidence>
<feature type="disulfide bond" evidence="23">
    <location>
        <begin position="1220"/>
        <end position="1263"/>
    </location>
</feature>
<proteinExistence type="predicted"/>
<feature type="domain" description="EGF-like" evidence="26">
    <location>
        <begin position="1013"/>
        <end position="1049"/>
    </location>
</feature>
<dbReference type="PANTHER" id="PTHR22804">
    <property type="entry name" value="AGGRECAN/VERSICAN PROTEOGLYCAN"/>
    <property type="match status" value="1"/>
</dbReference>
<comment type="caution">
    <text evidence="22">Lacks conserved residue(s) required for the propagation of feature annotation.</text>
</comment>
<keyword evidence="6 23" id="KW-0768">Sushi</keyword>
<keyword evidence="32" id="KW-1185">Reference proteome</keyword>
<dbReference type="GO" id="GO:0010001">
    <property type="term" value="P:glial cell differentiation"/>
    <property type="evidence" value="ECO:0007669"/>
    <property type="project" value="TreeGrafter"/>
</dbReference>
<dbReference type="GO" id="GO:0005540">
    <property type="term" value="F:hyaluronic acid binding"/>
    <property type="evidence" value="ECO:0007669"/>
    <property type="project" value="UniProtKB-KW"/>
</dbReference>
<feature type="region of interest" description="Disordered" evidence="25">
    <location>
        <begin position="693"/>
        <end position="758"/>
    </location>
</feature>
<evidence type="ECO:0000256" key="11">
    <source>
        <dbReference type="ARBA" id="ARBA00022974"/>
    </source>
</evidence>
<dbReference type="InterPro" id="IPR000742">
    <property type="entry name" value="EGF"/>
</dbReference>
<feature type="region of interest" description="Disordered" evidence="25">
    <location>
        <begin position="856"/>
        <end position="898"/>
    </location>
</feature>
<dbReference type="Gene3D" id="2.10.70.10">
    <property type="entry name" value="Complement Module, domain 1"/>
    <property type="match status" value="1"/>
</dbReference>
<dbReference type="FunFam" id="3.10.100.10:FF:000003">
    <property type="entry name" value="Versican core protein"/>
    <property type="match status" value="1"/>
</dbReference>
<keyword evidence="15" id="KW-0373">Hyaluronic acid</keyword>
<dbReference type="Pfam" id="PF00084">
    <property type="entry name" value="Sushi"/>
    <property type="match status" value="1"/>
</dbReference>
<dbReference type="InterPro" id="IPR033987">
    <property type="entry name" value="CSPG_CTLD"/>
</dbReference>
<dbReference type="PROSITE" id="PS50026">
    <property type="entry name" value="EGF_3"/>
    <property type="match status" value="2"/>
</dbReference>
<gene>
    <name evidence="31" type="ORF">WMY93_020621</name>
</gene>
<evidence type="ECO:0000256" key="8">
    <source>
        <dbReference type="ARBA" id="ARBA00022734"/>
    </source>
</evidence>
<dbReference type="Pfam" id="PF07686">
    <property type="entry name" value="V-set"/>
    <property type="match status" value="1"/>
</dbReference>
<dbReference type="Pfam" id="PF00008">
    <property type="entry name" value="EGF"/>
    <property type="match status" value="1"/>
</dbReference>
<feature type="region of interest" description="Disordered" evidence="25">
    <location>
        <begin position="773"/>
        <end position="796"/>
    </location>
</feature>
<dbReference type="GO" id="GO:0001750">
    <property type="term" value="C:photoreceptor outer segment"/>
    <property type="evidence" value="ECO:0007669"/>
    <property type="project" value="UniProtKB-SubCell"/>
</dbReference>
<protein>
    <recommendedName>
        <fullName evidence="18">Versican core protein</fullName>
    </recommendedName>
    <alternativeName>
        <fullName evidence="19">Chondroitin sulfate proteoglycan core protein 2</fullName>
    </alternativeName>
    <alternativeName>
        <fullName evidence="20">Large fibroblast proteoglycan</fullName>
    </alternativeName>
    <alternativeName>
        <fullName evidence="21">PG-M</fullName>
    </alternativeName>
</protein>
<dbReference type="Pfam" id="PF00193">
    <property type="entry name" value="Xlink"/>
    <property type="match status" value="1"/>
</dbReference>
<dbReference type="Gene3D" id="3.10.100.10">
    <property type="entry name" value="Mannose-Binding Protein A, subunit A"/>
    <property type="match status" value="2"/>
</dbReference>
<keyword evidence="9" id="KW-0677">Repeat</keyword>
<keyword evidence="3" id="KW-0964">Secreted</keyword>
<dbReference type="Gene3D" id="2.60.40.10">
    <property type="entry name" value="Immunoglobulins"/>
    <property type="match status" value="1"/>
</dbReference>